<dbReference type="EMBL" id="MHKQ01000021">
    <property type="protein sequence ID" value="OGY93479.1"/>
    <property type="molecule type" value="Genomic_DNA"/>
</dbReference>
<keyword evidence="1" id="KW-0812">Transmembrane</keyword>
<evidence type="ECO:0000313" key="4">
    <source>
        <dbReference type="Proteomes" id="UP000177626"/>
    </source>
</evidence>
<evidence type="ECO:0000313" key="3">
    <source>
        <dbReference type="EMBL" id="OGY93479.1"/>
    </source>
</evidence>
<proteinExistence type="predicted"/>
<dbReference type="PANTHER" id="PTHR30399:SF1">
    <property type="entry name" value="UTP PYROPHOSPHATASE"/>
    <property type="match status" value="1"/>
</dbReference>
<protein>
    <recommendedName>
        <fullName evidence="2">YgjP-like metallopeptidase domain-containing protein</fullName>
    </recommendedName>
</protein>
<accession>A0A1G2BY66</accession>
<dbReference type="Proteomes" id="UP000177626">
    <property type="component" value="Unassembled WGS sequence"/>
</dbReference>
<comment type="caution">
    <text evidence="3">The sequence shown here is derived from an EMBL/GenBank/DDBJ whole genome shotgun (WGS) entry which is preliminary data.</text>
</comment>
<gene>
    <name evidence="3" type="ORF">A2406_01100</name>
</gene>
<keyword evidence="1" id="KW-1133">Transmembrane helix</keyword>
<sequence length="189" mass="22493">MYQKISQQNLNISGQNYHYKLCRKKRVKYLRLAVGHDGALTLTVPIVYPMFLINNFLNSRRDWIIQALVKKKINPSLLAVRHSETQIKEYKKIARGLVEERLNYFNQFYNFKYHRISIRNQSSRWGSCSSHQNLNFNYRVAILPAELADYIIAHELCHLQEMNHSPRFWQLVAKAIPDYKGRQKKLKKI</sequence>
<feature type="domain" description="YgjP-like metallopeptidase" evidence="2">
    <location>
        <begin position="88"/>
        <end position="188"/>
    </location>
</feature>
<organism evidence="3 4">
    <name type="scientific">Candidatus Komeilibacteria bacterium RIFOXYC1_FULL_37_11</name>
    <dbReference type="NCBI Taxonomy" id="1798555"/>
    <lineage>
        <taxon>Bacteria</taxon>
        <taxon>Candidatus Komeiliibacteriota</taxon>
    </lineage>
</organism>
<name>A0A1G2BY66_9BACT</name>
<dbReference type="AlphaFoldDB" id="A0A1G2BY66"/>
<evidence type="ECO:0000259" key="2">
    <source>
        <dbReference type="Pfam" id="PF01863"/>
    </source>
</evidence>
<evidence type="ECO:0000256" key="1">
    <source>
        <dbReference type="SAM" id="Phobius"/>
    </source>
</evidence>
<dbReference type="InterPro" id="IPR002725">
    <property type="entry name" value="YgjP-like_metallopeptidase"/>
</dbReference>
<keyword evidence="1" id="KW-0472">Membrane</keyword>
<dbReference type="PANTHER" id="PTHR30399">
    <property type="entry name" value="UNCHARACTERIZED PROTEIN YGJP"/>
    <property type="match status" value="1"/>
</dbReference>
<feature type="transmembrane region" description="Helical" evidence="1">
    <location>
        <begin position="29"/>
        <end position="51"/>
    </location>
</feature>
<dbReference type="InterPro" id="IPR053136">
    <property type="entry name" value="UTP_pyrophosphatase-like"/>
</dbReference>
<dbReference type="Gene3D" id="3.30.2010.10">
    <property type="entry name" value="Metalloproteases ('zincins'), catalytic domain"/>
    <property type="match status" value="1"/>
</dbReference>
<dbReference type="CDD" id="cd07344">
    <property type="entry name" value="M48_yhfN_like"/>
    <property type="match status" value="1"/>
</dbReference>
<reference evidence="3 4" key="1">
    <citation type="journal article" date="2016" name="Nat. Commun.">
        <title>Thousands of microbial genomes shed light on interconnected biogeochemical processes in an aquifer system.</title>
        <authorList>
            <person name="Anantharaman K."/>
            <person name="Brown C.T."/>
            <person name="Hug L.A."/>
            <person name="Sharon I."/>
            <person name="Castelle C.J."/>
            <person name="Probst A.J."/>
            <person name="Thomas B.C."/>
            <person name="Singh A."/>
            <person name="Wilkins M.J."/>
            <person name="Karaoz U."/>
            <person name="Brodie E.L."/>
            <person name="Williams K.H."/>
            <person name="Hubbard S.S."/>
            <person name="Banfield J.F."/>
        </authorList>
    </citation>
    <scope>NUCLEOTIDE SEQUENCE [LARGE SCALE GENOMIC DNA]</scope>
</reference>
<dbReference type="Pfam" id="PF01863">
    <property type="entry name" value="YgjP-like"/>
    <property type="match status" value="1"/>
</dbReference>